<proteinExistence type="predicted"/>
<keyword evidence="2" id="KW-1185">Reference proteome</keyword>
<dbReference type="Proteomes" id="UP000792457">
    <property type="component" value="Unassembled WGS sequence"/>
</dbReference>
<evidence type="ECO:0000313" key="1">
    <source>
        <dbReference type="EMBL" id="KAG8240152.1"/>
    </source>
</evidence>
<dbReference type="EMBL" id="KZ311941">
    <property type="protein sequence ID" value="KAG8240152.1"/>
    <property type="molecule type" value="Genomic_DNA"/>
</dbReference>
<gene>
    <name evidence="1" type="ORF">J437_LFUL017135</name>
</gene>
<reference evidence="1" key="1">
    <citation type="submission" date="2013-04" db="EMBL/GenBank/DDBJ databases">
        <authorList>
            <person name="Qu J."/>
            <person name="Murali S.C."/>
            <person name="Bandaranaike D."/>
            <person name="Bellair M."/>
            <person name="Blankenburg K."/>
            <person name="Chao H."/>
            <person name="Dinh H."/>
            <person name="Doddapaneni H."/>
            <person name="Downs B."/>
            <person name="Dugan-Rocha S."/>
            <person name="Elkadiri S."/>
            <person name="Gnanaolivu R.D."/>
            <person name="Hernandez B."/>
            <person name="Javaid M."/>
            <person name="Jayaseelan J.C."/>
            <person name="Lee S."/>
            <person name="Li M."/>
            <person name="Ming W."/>
            <person name="Munidasa M."/>
            <person name="Muniz J."/>
            <person name="Nguyen L."/>
            <person name="Ongeri F."/>
            <person name="Osuji N."/>
            <person name="Pu L.-L."/>
            <person name="Puazo M."/>
            <person name="Qu C."/>
            <person name="Quiroz J."/>
            <person name="Raj R."/>
            <person name="Weissenberger G."/>
            <person name="Xin Y."/>
            <person name="Zou X."/>
            <person name="Han Y."/>
            <person name="Richards S."/>
            <person name="Worley K."/>
            <person name="Muzny D."/>
            <person name="Gibbs R."/>
        </authorList>
    </citation>
    <scope>NUCLEOTIDE SEQUENCE</scope>
    <source>
        <strain evidence="1">Sampled in the wild</strain>
    </source>
</reference>
<name>A0A8K0KS06_LADFU</name>
<organism evidence="1 2">
    <name type="scientific">Ladona fulva</name>
    <name type="common">Scarce chaser dragonfly</name>
    <name type="synonym">Libellula fulva</name>
    <dbReference type="NCBI Taxonomy" id="123851"/>
    <lineage>
        <taxon>Eukaryota</taxon>
        <taxon>Metazoa</taxon>
        <taxon>Ecdysozoa</taxon>
        <taxon>Arthropoda</taxon>
        <taxon>Hexapoda</taxon>
        <taxon>Insecta</taxon>
        <taxon>Pterygota</taxon>
        <taxon>Palaeoptera</taxon>
        <taxon>Odonata</taxon>
        <taxon>Epiprocta</taxon>
        <taxon>Anisoptera</taxon>
        <taxon>Libelluloidea</taxon>
        <taxon>Libellulidae</taxon>
        <taxon>Ladona</taxon>
    </lineage>
</organism>
<dbReference type="OrthoDB" id="8055321at2759"/>
<reference evidence="1" key="2">
    <citation type="submission" date="2017-10" db="EMBL/GenBank/DDBJ databases">
        <title>Ladona fulva Genome sequencing and assembly.</title>
        <authorList>
            <person name="Murali S."/>
            <person name="Richards S."/>
            <person name="Bandaranaike D."/>
            <person name="Bellair M."/>
            <person name="Blankenburg K."/>
            <person name="Chao H."/>
            <person name="Dinh H."/>
            <person name="Doddapaneni H."/>
            <person name="Dugan-Rocha S."/>
            <person name="Elkadiri S."/>
            <person name="Gnanaolivu R."/>
            <person name="Hernandez B."/>
            <person name="Skinner E."/>
            <person name="Javaid M."/>
            <person name="Lee S."/>
            <person name="Li M."/>
            <person name="Ming W."/>
            <person name="Munidasa M."/>
            <person name="Muniz J."/>
            <person name="Nguyen L."/>
            <person name="Hughes D."/>
            <person name="Osuji N."/>
            <person name="Pu L.-L."/>
            <person name="Puazo M."/>
            <person name="Qu C."/>
            <person name="Quiroz J."/>
            <person name="Raj R."/>
            <person name="Weissenberger G."/>
            <person name="Xin Y."/>
            <person name="Zou X."/>
            <person name="Han Y."/>
            <person name="Worley K."/>
            <person name="Muzny D."/>
            <person name="Gibbs R."/>
        </authorList>
    </citation>
    <scope>NUCLEOTIDE SEQUENCE</scope>
    <source>
        <strain evidence="1">Sampled in the wild</strain>
    </source>
</reference>
<accession>A0A8K0KS06</accession>
<evidence type="ECO:0000313" key="2">
    <source>
        <dbReference type="Proteomes" id="UP000792457"/>
    </source>
</evidence>
<comment type="caution">
    <text evidence="1">The sequence shown here is derived from an EMBL/GenBank/DDBJ whole genome shotgun (WGS) entry which is preliminary data.</text>
</comment>
<dbReference type="AlphaFoldDB" id="A0A8K0KS06"/>
<sequence length="170" mass="19972">MIQTLFQKMKITLRKHFLNSAINSKWSILESAEEFHRNWLINLKLQNIIHSYHSCSAPKNFALKFICIFLWFAGNEVASCRNSDVQEKVCIEQYFREKQFLGIVGITDPDSYLDRKYFYSIQMCLTYIPHDQFMDDTLSEDNNFICRLKLFVIIGKLCSRQSGFEGISSL</sequence>
<protein>
    <submittedName>
        <fullName evidence="1">Uncharacterized protein</fullName>
    </submittedName>
</protein>